<dbReference type="InterPro" id="IPR003594">
    <property type="entry name" value="HATPase_dom"/>
</dbReference>
<evidence type="ECO:0000256" key="1">
    <source>
        <dbReference type="ARBA" id="ARBA00000085"/>
    </source>
</evidence>
<dbReference type="InterPro" id="IPR004358">
    <property type="entry name" value="Sig_transdc_His_kin-like_C"/>
</dbReference>
<dbReference type="EMBL" id="JBHUII010000004">
    <property type="protein sequence ID" value="MFD2205867.1"/>
    <property type="molecule type" value="Genomic_DNA"/>
</dbReference>
<dbReference type="RefSeq" id="WP_380252253.1">
    <property type="nucleotide sequence ID" value="NZ_JBHUII010000004.1"/>
</dbReference>
<comment type="caution">
    <text evidence="7">The sequence shown here is derived from an EMBL/GenBank/DDBJ whole genome shotgun (WGS) entry which is preliminary data.</text>
</comment>
<dbReference type="PRINTS" id="PR00344">
    <property type="entry name" value="BCTRLSENSOR"/>
</dbReference>
<keyword evidence="8" id="KW-1185">Reference proteome</keyword>
<dbReference type="EC" id="2.7.13.3" evidence="2"/>
<accession>A0ABW5BIC0</accession>
<sequence length="60" mass="6434">MSARGTCGEKSTGLGLHLCKDLTEKLNGQITVKSQEGKGTTFCIQLPPYQAELIAAEVMH</sequence>
<dbReference type="Pfam" id="PF02518">
    <property type="entry name" value="HATPase_c"/>
    <property type="match status" value="1"/>
</dbReference>
<dbReference type="PANTHER" id="PTHR43711:SF1">
    <property type="entry name" value="HISTIDINE KINASE 1"/>
    <property type="match status" value="1"/>
</dbReference>
<gene>
    <name evidence="7" type="ORF">ACFSKO_09605</name>
</gene>
<evidence type="ECO:0000256" key="3">
    <source>
        <dbReference type="ARBA" id="ARBA00022679"/>
    </source>
</evidence>
<evidence type="ECO:0000256" key="4">
    <source>
        <dbReference type="ARBA" id="ARBA00022777"/>
    </source>
</evidence>
<keyword evidence="4 7" id="KW-0418">Kinase</keyword>
<dbReference type="SUPFAM" id="SSF55874">
    <property type="entry name" value="ATPase domain of HSP90 chaperone/DNA topoisomerase II/histidine kinase"/>
    <property type="match status" value="1"/>
</dbReference>
<dbReference type="PANTHER" id="PTHR43711">
    <property type="entry name" value="TWO-COMPONENT HISTIDINE KINASE"/>
    <property type="match status" value="1"/>
</dbReference>
<keyword evidence="5" id="KW-0902">Two-component regulatory system</keyword>
<proteinExistence type="predicted"/>
<evidence type="ECO:0000259" key="6">
    <source>
        <dbReference type="Pfam" id="PF02518"/>
    </source>
</evidence>
<dbReference type="Gene3D" id="3.30.565.10">
    <property type="entry name" value="Histidine kinase-like ATPase, C-terminal domain"/>
    <property type="match status" value="1"/>
</dbReference>
<dbReference type="InterPro" id="IPR036890">
    <property type="entry name" value="HATPase_C_sf"/>
</dbReference>
<comment type="catalytic activity">
    <reaction evidence="1">
        <text>ATP + protein L-histidine = ADP + protein N-phospho-L-histidine.</text>
        <dbReference type="EC" id="2.7.13.3"/>
    </reaction>
</comment>
<protein>
    <recommendedName>
        <fullName evidence="2">histidine kinase</fullName>
        <ecNumber evidence="2">2.7.13.3</ecNumber>
    </recommendedName>
</protein>
<dbReference type="Proteomes" id="UP001597294">
    <property type="component" value="Unassembled WGS sequence"/>
</dbReference>
<evidence type="ECO:0000313" key="7">
    <source>
        <dbReference type="EMBL" id="MFD2205867.1"/>
    </source>
</evidence>
<evidence type="ECO:0000313" key="8">
    <source>
        <dbReference type="Proteomes" id="UP001597294"/>
    </source>
</evidence>
<dbReference type="InterPro" id="IPR050736">
    <property type="entry name" value="Sensor_HK_Regulatory"/>
</dbReference>
<name>A0ABW5BIC0_9PROT</name>
<evidence type="ECO:0000256" key="2">
    <source>
        <dbReference type="ARBA" id="ARBA00012438"/>
    </source>
</evidence>
<organism evidence="7 8">
    <name type="scientific">Kiloniella antarctica</name>
    <dbReference type="NCBI Taxonomy" id="1550907"/>
    <lineage>
        <taxon>Bacteria</taxon>
        <taxon>Pseudomonadati</taxon>
        <taxon>Pseudomonadota</taxon>
        <taxon>Alphaproteobacteria</taxon>
        <taxon>Rhodospirillales</taxon>
        <taxon>Kiloniellaceae</taxon>
        <taxon>Kiloniella</taxon>
    </lineage>
</organism>
<dbReference type="GO" id="GO:0016301">
    <property type="term" value="F:kinase activity"/>
    <property type="evidence" value="ECO:0007669"/>
    <property type="project" value="UniProtKB-KW"/>
</dbReference>
<reference evidence="8" key="1">
    <citation type="journal article" date="2019" name="Int. J. Syst. Evol. Microbiol.">
        <title>The Global Catalogue of Microorganisms (GCM) 10K type strain sequencing project: providing services to taxonomists for standard genome sequencing and annotation.</title>
        <authorList>
            <consortium name="The Broad Institute Genomics Platform"/>
            <consortium name="The Broad Institute Genome Sequencing Center for Infectious Disease"/>
            <person name="Wu L."/>
            <person name="Ma J."/>
        </authorList>
    </citation>
    <scope>NUCLEOTIDE SEQUENCE [LARGE SCALE GENOMIC DNA]</scope>
    <source>
        <strain evidence="8">CGMCC 4.7192</strain>
    </source>
</reference>
<evidence type="ECO:0000256" key="5">
    <source>
        <dbReference type="ARBA" id="ARBA00023012"/>
    </source>
</evidence>
<feature type="domain" description="Histidine kinase/HSP90-like ATPase" evidence="6">
    <location>
        <begin position="8"/>
        <end position="48"/>
    </location>
</feature>
<keyword evidence="3" id="KW-0808">Transferase</keyword>